<feature type="transmembrane region" description="Helical" evidence="10">
    <location>
        <begin position="121"/>
        <end position="146"/>
    </location>
</feature>
<feature type="transmembrane region" description="Helical" evidence="10">
    <location>
        <begin position="35"/>
        <end position="55"/>
    </location>
</feature>
<keyword evidence="13" id="KW-1185">Reference proteome</keyword>
<dbReference type="InterPro" id="IPR044880">
    <property type="entry name" value="NCX_ion-bd_dom_sf"/>
</dbReference>
<comment type="function">
    <text evidence="10">Has a role in promoting intracellular calcium ion sequestration via the exchange of calcium ions for hydrogen ions across the vacuolar membrane. Involved also in manganese ion homeostasis via its uptake into the vacuole.</text>
</comment>
<feature type="transmembrane region" description="Helical" evidence="10">
    <location>
        <begin position="241"/>
        <end position="263"/>
    </location>
</feature>
<organism evidence="12 13">
    <name type="scientific">Ambispora leptoticha</name>
    <dbReference type="NCBI Taxonomy" id="144679"/>
    <lineage>
        <taxon>Eukaryota</taxon>
        <taxon>Fungi</taxon>
        <taxon>Fungi incertae sedis</taxon>
        <taxon>Mucoromycota</taxon>
        <taxon>Glomeromycotina</taxon>
        <taxon>Glomeromycetes</taxon>
        <taxon>Archaeosporales</taxon>
        <taxon>Ambisporaceae</taxon>
        <taxon>Ambispora</taxon>
    </lineage>
</organism>
<feature type="non-terminal residue" evidence="12">
    <location>
        <position position="1"/>
    </location>
</feature>
<dbReference type="GO" id="GO:0000329">
    <property type="term" value="C:fungal-type vacuole membrane"/>
    <property type="evidence" value="ECO:0007669"/>
    <property type="project" value="TreeGrafter"/>
</dbReference>
<keyword evidence="3 10" id="KW-0813">Transport</keyword>
<comment type="subcellular location">
    <subcellularLocation>
        <location evidence="1">Endomembrane system</location>
        <topology evidence="1">Multi-pass membrane protein</topology>
    </subcellularLocation>
    <subcellularLocation>
        <location evidence="10">Vacuole membrane</location>
    </subcellularLocation>
</comment>
<accession>A0A9N9DV33</accession>
<dbReference type="PANTHER" id="PTHR31503:SF22">
    <property type="entry name" value="VACUOLAR CALCIUM ION TRANSPORTER"/>
    <property type="match status" value="1"/>
</dbReference>
<evidence type="ECO:0000256" key="5">
    <source>
        <dbReference type="ARBA" id="ARBA00022692"/>
    </source>
</evidence>
<proteinExistence type="inferred from homology"/>
<keyword evidence="8 10" id="KW-0406">Ion transport</keyword>
<evidence type="ECO:0000256" key="6">
    <source>
        <dbReference type="ARBA" id="ARBA00022837"/>
    </source>
</evidence>
<keyword evidence="10" id="KW-0050">Antiport</keyword>
<gene>
    <name evidence="12" type="ORF">ALEPTO_LOCUS10050</name>
</gene>
<comment type="similarity">
    <text evidence="2 10">Belongs to the Ca(2+):cation antiporter (CaCA) (TC 2.A.19) family.</text>
</comment>
<comment type="caution">
    <text evidence="10">Lacks conserved residue(s) required for the propagation of feature annotation.</text>
</comment>
<dbReference type="Gene3D" id="1.20.1420.30">
    <property type="entry name" value="NCX, central ion-binding region"/>
    <property type="match status" value="1"/>
</dbReference>
<dbReference type="NCBIfam" id="TIGR00378">
    <property type="entry name" value="cax"/>
    <property type="match status" value="1"/>
</dbReference>
<keyword evidence="7 10" id="KW-1133">Transmembrane helix</keyword>
<evidence type="ECO:0000256" key="2">
    <source>
        <dbReference type="ARBA" id="ARBA00008170"/>
    </source>
</evidence>
<evidence type="ECO:0000256" key="7">
    <source>
        <dbReference type="ARBA" id="ARBA00022989"/>
    </source>
</evidence>
<protein>
    <recommendedName>
        <fullName evidence="10">Vacuolar calcium ion transporter</fullName>
    </recommendedName>
</protein>
<dbReference type="GO" id="GO:0006874">
    <property type="term" value="P:intracellular calcium ion homeostasis"/>
    <property type="evidence" value="ECO:0007669"/>
    <property type="project" value="TreeGrafter"/>
</dbReference>
<evidence type="ECO:0000256" key="8">
    <source>
        <dbReference type="ARBA" id="ARBA00023065"/>
    </source>
</evidence>
<evidence type="ECO:0000259" key="11">
    <source>
        <dbReference type="Pfam" id="PF01699"/>
    </source>
</evidence>
<dbReference type="EMBL" id="CAJVPS010009646">
    <property type="protein sequence ID" value="CAG8652125.1"/>
    <property type="molecule type" value="Genomic_DNA"/>
</dbReference>
<evidence type="ECO:0000256" key="4">
    <source>
        <dbReference type="ARBA" id="ARBA00022568"/>
    </source>
</evidence>
<comment type="caution">
    <text evidence="12">The sequence shown here is derived from an EMBL/GenBank/DDBJ whole genome shotgun (WGS) entry which is preliminary data.</text>
</comment>
<feature type="domain" description="Sodium/calcium exchanger membrane region" evidence="11">
    <location>
        <begin position="60"/>
        <end position="212"/>
    </location>
</feature>
<evidence type="ECO:0000256" key="9">
    <source>
        <dbReference type="ARBA" id="ARBA00023136"/>
    </source>
</evidence>
<evidence type="ECO:0000256" key="1">
    <source>
        <dbReference type="ARBA" id="ARBA00004127"/>
    </source>
</evidence>
<keyword evidence="5 10" id="KW-0812">Transmembrane</keyword>
<keyword evidence="9 10" id="KW-0472">Membrane</keyword>
<name>A0A9N9DV33_9GLOM</name>
<feature type="non-terminal residue" evidence="12">
    <location>
        <position position="320"/>
    </location>
</feature>
<feature type="transmembrane region" description="Helical" evidence="10">
    <location>
        <begin position="158"/>
        <end position="176"/>
    </location>
</feature>
<sequence>NKETTIVHAPLPSTSTRASTINKTIQSIVNIIKPAWLSILLVFIPLGIISYYLHWGDASTFSLNFLAIIPLAKLLGTVTEDIALRISQKIGGLLKATFENAVELIVSISAIRQGLIRVVQASILGSIISNLLLVLGMFFLVVGYHVKEYNFNQTAAQTRASLMTLACIALIIPTALHANADKNEITQGILNLSHGTAVVLLIVYAFYLYFQLKTHKYLHNEIHEDAELEELEEREEPQLSLSISVALSAVITVAIAFCGEFLVSSIEGISETSGLSKTFVGLILIPIVSNVANAAEHMAAVSEAKGDMDLIIGAAVGSSI</sequence>
<dbReference type="GO" id="GO:0015369">
    <property type="term" value="F:calcium:proton antiporter activity"/>
    <property type="evidence" value="ECO:0007669"/>
    <property type="project" value="UniProtKB-UniRule"/>
</dbReference>
<keyword evidence="10" id="KW-0926">Vacuole</keyword>
<evidence type="ECO:0000256" key="10">
    <source>
        <dbReference type="RuleBase" id="RU365028"/>
    </source>
</evidence>
<keyword evidence="6 10" id="KW-0106">Calcium</keyword>
<dbReference type="InterPro" id="IPR004798">
    <property type="entry name" value="CAX-like"/>
</dbReference>
<dbReference type="AlphaFoldDB" id="A0A9N9DV33"/>
<feature type="transmembrane region" description="Helical" evidence="10">
    <location>
        <begin position="188"/>
        <end position="210"/>
    </location>
</feature>
<dbReference type="GO" id="GO:0012505">
    <property type="term" value="C:endomembrane system"/>
    <property type="evidence" value="ECO:0007669"/>
    <property type="project" value="UniProtKB-SubCell"/>
</dbReference>
<evidence type="ECO:0000256" key="3">
    <source>
        <dbReference type="ARBA" id="ARBA00022448"/>
    </source>
</evidence>
<evidence type="ECO:0000313" key="12">
    <source>
        <dbReference type="EMBL" id="CAG8652125.1"/>
    </source>
</evidence>
<dbReference type="Pfam" id="PF01699">
    <property type="entry name" value="Na_Ca_ex"/>
    <property type="match status" value="2"/>
</dbReference>
<evidence type="ECO:0000313" key="13">
    <source>
        <dbReference type="Proteomes" id="UP000789508"/>
    </source>
</evidence>
<reference evidence="12" key="1">
    <citation type="submission" date="2021-06" db="EMBL/GenBank/DDBJ databases">
        <authorList>
            <person name="Kallberg Y."/>
            <person name="Tangrot J."/>
            <person name="Rosling A."/>
        </authorList>
    </citation>
    <scope>NUCLEOTIDE SEQUENCE</scope>
    <source>
        <strain evidence="12">FL130A</strain>
    </source>
</reference>
<dbReference type="InterPro" id="IPR004837">
    <property type="entry name" value="NaCa_Exmemb"/>
</dbReference>
<dbReference type="Proteomes" id="UP000789508">
    <property type="component" value="Unassembled WGS sequence"/>
</dbReference>
<keyword evidence="4 10" id="KW-0109">Calcium transport</keyword>
<dbReference type="InterPro" id="IPR004713">
    <property type="entry name" value="CaH_exchang"/>
</dbReference>
<feature type="domain" description="Sodium/calcium exchanger membrane region" evidence="11">
    <location>
        <begin position="244"/>
        <end position="320"/>
    </location>
</feature>
<dbReference type="OrthoDB" id="1699231at2759"/>
<dbReference type="PANTHER" id="PTHR31503">
    <property type="entry name" value="VACUOLAR CALCIUM ION TRANSPORTER"/>
    <property type="match status" value="1"/>
</dbReference>